<name>A0AAD5MFW3_PARTN</name>
<accession>A0AAD5MFW3</accession>
<reference evidence="1" key="1">
    <citation type="submission" date="2021-06" db="EMBL/GenBank/DDBJ databases">
        <title>Parelaphostrongylus tenuis whole genome reference sequence.</title>
        <authorList>
            <person name="Garwood T.J."/>
            <person name="Larsen P.A."/>
            <person name="Fountain-Jones N.M."/>
            <person name="Garbe J.R."/>
            <person name="Macchietto M.G."/>
            <person name="Kania S.A."/>
            <person name="Gerhold R.W."/>
            <person name="Richards J.E."/>
            <person name="Wolf T.M."/>
        </authorList>
    </citation>
    <scope>NUCLEOTIDE SEQUENCE</scope>
    <source>
        <strain evidence="1">MNPRO001-30</strain>
        <tissue evidence="1">Meninges</tissue>
    </source>
</reference>
<dbReference type="Proteomes" id="UP001196413">
    <property type="component" value="Unassembled WGS sequence"/>
</dbReference>
<keyword evidence="2" id="KW-1185">Reference proteome</keyword>
<evidence type="ECO:0000313" key="1">
    <source>
        <dbReference type="EMBL" id="KAJ1357827.1"/>
    </source>
</evidence>
<dbReference type="EMBL" id="JAHQIW010003240">
    <property type="protein sequence ID" value="KAJ1357827.1"/>
    <property type="molecule type" value="Genomic_DNA"/>
</dbReference>
<evidence type="ECO:0000313" key="2">
    <source>
        <dbReference type="Proteomes" id="UP001196413"/>
    </source>
</evidence>
<comment type="caution">
    <text evidence="1">The sequence shown here is derived from an EMBL/GenBank/DDBJ whole genome shotgun (WGS) entry which is preliminary data.</text>
</comment>
<proteinExistence type="predicted"/>
<organism evidence="1 2">
    <name type="scientific">Parelaphostrongylus tenuis</name>
    <name type="common">Meningeal worm</name>
    <dbReference type="NCBI Taxonomy" id="148309"/>
    <lineage>
        <taxon>Eukaryota</taxon>
        <taxon>Metazoa</taxon>
        <taxon>Ecdysozoa</taxon>
        <taxon>Nematoda</taxon>
        <taxon>Chromadorea</taxon>
        <taxon>Rhabditida</taxon>
        <taxon>Rhabditina</taxon>
        <taxon>Rhabditomorpha</taxon>
        <taxon>Strongyloidea</taxon>
        <taxon>Metastrongylidae</taxon>
        <taxon>Parelaphostrongylus</taxon>
    </lineage>
</organism>
<sequence>MANDGTMVNNEFFRKISYSRLRIICDDYSQLAIIDFVSSITTFLIIRTRASITKLFELPPCYTFFDFIMKALSYSDMQLIAVHHLLRNEIILNNEHLMNHLAQNNDYFEIFNRLRCQNSMNLDGSKSDADSLNSAGDVSSGTSTYFNNFGTFRT</sequence>
<gene>
    <name evidence="1" type="ORF">KIN20_016074</name>
</gene>
<dbReference type="AlphaFoldDB" id="A0AAD5MFW3"/>
<protein>
    <submittedName>
        <fullName evidence="1">Uncharacterized protein</fullName>
    </submittedName>
</protein>